<name>A0A553JZP0_9ACTN</name>
<dbReference type="EMBL" id="VKKG01000004">
    <property type="protein sequence ID" value="TRY17914.1"/>
    <property type="molecule type" value="Genomic_DNA"/>
</dbReference>
<comment type="caution">
    <text evidence="1">The sequence shown here is derived from an EMBL/GenBank/DDBJ whole genome shotgun (WGS) entry which is preliminary data.</text>
</comment>
<proteinExistence type="predicted"/>
<protein>
    <recommendedName>
        <fullName evidence="3">Helix-turn-helix transcriptional regulator</fullName>
    </recommendedName>
</protein>
<keyword evidence="2" id="KW-1185">Reference proteome</keyword>
<gene>
    <name evidence="1" type="ORF">FOJ82_11695</name>
</gene>
<dbReference type="RefSeq" id="WP_143938654.1">
    <property type="nucleotide sequence ID" value="NZ_VKKG01000004.1"/>
</dbReference>
<dbReference type="OrthoDB" id="9896848at2"/>
<reference evidence="1 2" key="1">
    <citation type="submission" date="2019-07" db="EMBL/GenBank/DDBJ databases">
        <authorList>
            <person name="Zhou L.-Y."/>
        </authorList>
    </citation>
    <scope>NUCLEOTIDE SEQUENCE [LARGE SCALE GENOMIC DNA]</scope>
    <source>
        <strain evidence="1 2">YIM 101269</strain>
    </source>
</reference>
<evidence type="ECO:0000313" key="2">
    <source>
        <dbReference type="Proteomes" id="UP000317638"/>
    </source>
</evidence>
<accession>A0A553JZP0</accession>
<evidence type="ECO:0000313" key="1">
    <source>
        <dbReference type="EMBL" id="TRY17914.1"/>
    </source>
</evidence>
<dbReference type="Proteomes" id="UP000317638">
    <property type="component" value="Unassembled WGS sequence"/>
</dbReference>
<sequence length="77" mass="8500">MMRLNMAVSREVRAELERQELKPKALTFWLGVGDAKARSLCAGKSVWTLADLESVSEGLGVDLPEMLARCAARLQPQ</sequence>
<organism evidence="1 2">
    <name type="scientific">Tessaracoccus rhinocerotis</name>
    <dbReference type="NCBI Taxonomy" id="1689449"/>
    <lineage>
        <taxon>Bacteria</taxon>
        <taxon>Bacillati</taxon>
        <taxon>Actinomycetota</taxon>
        <taxon>Actinomycetes</taxon>
        <taxon>Propionibacteriales</taxon>
        <taxon>Propionibacteriaceae</taxon>
        <taxon>Tessaracoccus</taxon>
    </lineage>
</organism>
<dbReference type="AlphaFoldDB" id="A0A553JZP0"/>
<evidence type="ECO:0008006" key="3">
    <source>
        <dbReference type="Google" id="ProtNLM"/>
    </source>
</evidence>